<name>A0AAJ0A1M2_9PEZI</name>
<gene>
    <name evidence="2" type="ORF">BDP81DRAFT_163619</name>
</gene>
<evidence type="ECO:0000313" key="2">
    <source>
        <dbReference type="EMBL" id="KAK1640457.1"/>
    </source>
</evidence>
<protein>
    <submittedName>
        <fullName evidence="2">Uncharacterized protein</fullName>
    </submittedName>
</protein>
<dbReference type="AlphaFoldDB" id="A0AAJ0A1M2"/>
<dbReference type="Proteomes" id="UP001243989">
    <property type="component" value="Unassembled WGS sequence"/>
</dbReference>
<feature type="compositionally biased region" description="Basic and acidic residues" evidence="1">
    <location>
        <begin position="39"/>
        <end position="64"/>
    </location>
</feature>
<organism evidence="2 3">
    <name type="scientific">Colletotrichum phormii</name>
    <dbReference type="NCBI Taxonomy" id="359342"/>
    <lineage>
        <taxon>Eukaryota</taxon>
        <taxon>Fungi</taxon>
        <taxon>Dikarya</taxon>
        <taxon>Ascomycota</taxon>
        <taxon>Pezizomycotina</taxon>
        <taxon>Sordariomycetes</taxon>
        <taxon>Hypocreomycetidae</taxon>
        <taxon>Glomerellales</taxon>
        <taxon>Glomerellaceae</taxon>
        <taxon>Colletotrichum</taxon>
        <taxon>Colletotrichum acutatum species complex</taxon>
    </lineage>
</organism>
<dbReference type="GeneID" id="85466933"/>
<dbReference type="EMBL" id="JAHMHQ010000004">
    <property type="protein sequence ID" value="KAK1640457.1"/>
    <property type="molecule type" value="Genomic_DNA"/>
</dbReference>
<proteinExistence type="predicted"/>
<evidence type="ECO:0000313" key="3">
    <source>
        <dbReference type="Proteomes" id="UP001243989"/>
    </source>
</evidence>
<sequence length="166" mass="18386">MHQCKTEPAQGPVQITFPLPSIYIYIHPELPPSSRPTPSRKESLQPMPRDEETSRESVSPKDHTFTSLHSKSNRKPHPGASTLTSPNEVACSRQTREKAYSLQSRPPPMMTAAPRRAALRSRYTLQKETGNAVASLTLAGRKRAGRRSVLILPQLACGHTSLVKIQ</sequence>
<dbReference type="RefSeq" id="XP_060449064.1">
    <property type="nucleotide sequence ID" value="XM_060582071.1"/>
</dbReference>
<comment type="caution">
    <text evidence="2">The sequence shown here is derived from an EMBL/GenBank/DDBJ whole genome shotgun (WGS) entry which is preliminary data.</text>
</comment>
<feature type="region of interest" description="Disordered" evidence="1">
    <location>
        <begin position="27"/>
        <end position="111"/>
    </location>
</feature>
<reference evidence="2" key="1">
    <citation type="submission" date="2021-06" db="EMBL/GenBank/DDBJ databases">
        <title>Comparative genomics, transcriptomics and evolutionary studies reveal genomic signatures of adaptation to plant cell wall in hemibiotrophic fungi.</title>
        <authorList>
            <consortium name="DOE Joint Genome Institute"/>
            <person name="Baroncelli R."/>
            <person name="Diaz J.F."/>
            <person name="Benocci T."/>
            <person name="Peng M."/>
            <person name="Battaglia E."/>
            <person name="Haridas S."/>
            <person name="Andreopoulos W."/>
            <person name="Labutti K."/>
            <person name="Pangilinan J."/>
            <person name="Floch G.L."/>
            <person name="Makela M.R."/>
            <person name="Henrissat B."/>
            <person name="Grigoriev I.V."/>
            <person name="Crouch J.A."/>
            <person name="De Vries R.P."/>
            <person name="Sukno S.A."/>
            <person name="Thon M.R."/>
        </authorList>
    </citation>
    <scope>NUCLEOTIDE SEQUENCE</scope>
    <source>
        <strain evidence="2">CBS 102054</strain>
    </source>
</reference>
<keyword evidence="3" id="KW-1185">Reference proteome</keyword>
<evidence type="ECO:0000256" key="1">
    <source>
        <dbReference type="SAM" id="MobiDB-lite"/>
    </source>
</evidence>
<accession>A0AAJ0A1M2</accession>